<dbReference type="AlphaFoldDB" id="A0A9P7JC35"/>
<evidence type="ECO:0000259" key="1">
    <source>
        <dbReference type="Pfam" id="PF06985"/>
    </source>
</evidence>
<protein>
    <recommendedName>
        <fullName evidence="1">Heterokaryon incompatibility domain-containing protein</fullName>
    </recommendedName>
</protein>
<dbReference type="PANTHER" id="PTHR10622:SF10">
    <property type="entry name" value="HET DOMAIN-CONTAINING PROTEIN"/>
    <property type="match status" value="1"/>
</dbReference>
<dbReference type="Proteomes" id="UP000807769">
    <property type="component" value="Unassembled WGS sequence"/>
</dbReference>
<keyword evidence="3" id="KW-1185">Reference proteome</keyword>
<dbReference type="RefSeq" id="XP_041191411.1">
    <property type="nucleotide sequence ID" value="XM_041333079.1"/>
</dbReference>
<evidence type="ECO:0000313" key="2">
    <source>
        <dbReference type="EMBL" id="KAG1813650.1"/>
    </source>
</evidence>
<proteinExistence type="predicted"/>
<dbReference type="PANTHER" id="PTHR10622">
    <property type="entry name" value="HET DOMAIN-CONTAINING PROTEIN"/>
    <property type="match status" value="1"/>
</dbReference>
<dbReference type="Pfam" id="PF06985">
    <property type="entry name" value="HET"/>
    <property type="match status" value="1"/>
</dbReference>
<feature type="domain" description="Heterokaryon incompatibility" evidence="1">
    <location>
        <begin position="21"/>
        <end position="84"/>
    </location>
</feature>
<dbReference type="EMBL" id="JABBWG010000023">
    <property type="protein sequence ID" value="KAG1813650.1"/>
    <property type="molecule type" value="Genomic_DNA"/>
</dbReference>
<organism evidence="2 3">
    <name type="scientific">Suillus subaureus</name>
    <dbReference type="NCBI Taxonomy" id="48587"/>
    <lineage>
        <taxon>Eukaryota</taxon>
        <taxon>Fungi</taxon>
        <taxon>Dikarya</taxon>
        <taxon>Basidiomycota</taxon>
        <taxon>Agaricomycotina</taxon>
        <taxon>Agaricomycetes</taxon>
        <taxon>Agaricomycetidae</taxon>
        <taxon>Boletales</taxon>
        <taxon>Suillineae</taxon>
        <taxon>Suillaceae</taxon>
        <taxon>Suillus</taxon>
    </lineage>
</organism>
<sequence>MTHAPLRTNAIKKVVAKLFSWVMLSHRWESTEPLLHDIQDKVVYDLDPVGTVVKLQMFCKVARDAGHRWAWSDTCCIDQNNNFESGALANSAWNTRGWTIQEFLASIVVLFYQADWSLYLDDHSPNHKESVAIMQELEYSTGIHAQALIAFHPGMTDAREKLQWASTRTAENRRLRLERIWHESRHSHHIRRTFYSHHSNAKTSY</sequence>
<gene>
    <name evidence="2" type="ORF">BJ212DRAFT_1301027</name>
</gene>
<evidence type="ECO:0000313" key="3">
    <source>
        <dbReference type="Proteomes" id="UP000807769"/>
    </source>
</evidence>
<accession>A0A9P7JC35</accession>
<dbReference type="OrthoDB" id="2691269at2759"/>
<dbReference type="GeneID" id="64627096"/>
<dbReference type="InterPro" id="IPR010730">
    <property type="entry name" value="HET"/>
</dbReference>
<name>A0A9P7JC35_9AGAM</name>
<reference evidence="2" key="1">
    <citation type="journal article" date="2020" name="New Phytol.">
        <title>Comparative genomics reveals dynamic genome evolution in host specialist ectomycorrhizal fungi.</title>
        <authorList>
            <person name="Lofgren L.A."/>
            <person name="Nguyen N.H."/>
            <person name="Vilgalys R."/>
            <person name="Ruytinx J."/>
            <person name="Liao H.L."/>
            <person name="Branco S."/>
            <person name="Kuo A."/>
            <person name="LaButti K."/>
            <person name="Lipzen A."/>
            <person name="Andreopoulos W."/>
            <person name="Pangilinan J."/>
            <person name="Riley R."/>
            <person name="Hundley H."/>
            <person name="Na H."/>
            <person name="Barry K."/>
            <person name="Grigoriev I.V."/>
            <person name="Stajich J.E."/>
            <person name="Kennedy P.G."/>
        </authorList>
    </citation>
    <scope>NUCLEOTIDE SEQUENCE</scope>
    <source>
        <strain evidence="2">MN1</strain>
    </source>
</reference>
<comment type="caution">
    <text evidence="2">The sequence shown here is derived from an EMBL/GenBank/DDBJ whole genome shotgun (WGS) entry which is preliminary data.</text>
</comment>